<dbReference type="GO" id="GO:0016020">
    <property type="term" value="C:membrane"/>
    <property type="evidence" value="ECO:0007669"/>
    <property type="project" value="InterPro"/>
</dbReference>
<feature type="transmembrane region" description="Helical" evidence="5">
    <location>
        <begin position="39"/>
        <end position="64"/>
    </location>
</feature>
<feature type="domain" description="Histidine kinase" evidence="6">
    <location>
        <begin position="259"/>
        <end position="456"/>
    </location>
</feature>
<protein>
    <submittedName>
        <fullName evidence="7">GAF domain-containing sensor histidine kinase</fullName>
    </submittedName>
</protein>
<dbReference type="GO" id="GO:0000155">
    <property type="term" value="F:phosphorelay sensor kinase activity"/>
    <property type="evidence" value="ECO:0007669"/>
    <property type="project" value="InterPro"/>
</dbReference>
<dbReference type="Gene3D" id="1.20.5.1930">
    <property type="match status" value="1"/>
</dbReference>
<dbReference type="InterPro" id="IPR050482">
    <property type="entry name" value="Sensor_HK_TwoCompSys"/>
</dbReference>
<gene>
    <name evidence="7" type="ORF">ENQ20_18875</name>
</gene>
<dbReference type="PANTHER" id="PTHR24421">
    <property type="entry name" value="NITRATE/NITRITE SENSOR PROTEIN NARX-RELATED"/>
    <property type="match status" value="1"/>
</dbReference>
<dbReference type="CDD" id="cd16917">
    <property type="entry name" value="HATPase_UhpB-NarQ-NarX-like"/>
    <property type="match status" value="1"/>
</dbReference>
<dbReference type="Gene3D" id="3.30.450.40">
    <property type="match status" value="1"/>
</dbReference>
<dbReference type="GO" id="GO:0046983">
    <property type="term" value="F:protein dimerization activity"/>
    <property type="evidence" value="ECO:0007669"/>
    <property type="project" value="InterPro"/>
</dbReference>
<dbReference type="InterPro" id="IPR005467">
    <property type="entry name" value="His_kinase_dom"/>
</dbReference>
<dbReference type="EMBL" id="DSMG01000194">
    <property type="protein sequence ID" value="HDX33525.1"/>
    <property type="molecule type" value="Genomic_DNA"/>
</dbReference>
<comment type="caution">
    <text evidence="7">The sequence shown here is derived from an EMBL/GenBank/DDBJ whole genome shotgun (WGS) entry which is preliminary data.</text>
</comment>
<evidence type="ECO:0000256" key="3">
    <source>
        <dbReference type="ARBA" id="ARBA00023012"/>
    </source>
</evidence>
<keyword evidence="3" id="KW-0902">Two-component regulatory system</keyword>
<evidence type="ECO:0000256" key="2">
    <source>
        <dbReference type="ARBA" id="ARBA00022777"/>
    </source>
</evidence>
<dbReference type="SMART" id="SM00387">
    <property type="entry name" value="HATPase_c"/>
    <property type="match status" value="1"/>
</dbReference>
<dbReference type="InterPro" id="IPR036890">
    <property type="entry name" value="HATPase_C_sf"/>
</dbReference>
<keyword evidence="5" id="KW-0472">Membrane</keyword>
<dbReference type="Pfam" id="PF02518">
    <property type="entry name" value="HATPase_c"/>
    <property type="match status" value="1"/>
</dbReference>
<dbReference type="InterPro" id="IPR029016">
    <property type="entry name" value="GAF-like_dom_sf"/>
</dbReference>
<dbReference type="InterPro" id="IPR003018">
    <property type="entry name" value="GAF"/>
</dbReference>
<keyword evidence="1" id="KW-0808">Transferase</keyword>
<dbReference type="SUPFAM" id="SSF55874">
    <property type="entry name" value="ATPase domain of HSP90 chaperone/DNA topoisomerase II/histidine kinase"/>
    <property type="match status" value="1"/>
</dbReference>
<evidence type="ECO:0000256" key="5">
    <source>
        <dbReference type="SAM" id="Phobius"/>
    </source>
</evidence>
<feature type="transmembrane region" description="Helical" evidence="5">
    <location>
        <begin position="12"/>
        <end position="33"/>
    </location>
</feature>
<dbReference type="InterPro" id="IPR011712">
    <property type="entry name" value="Sig_transdc_His_kin_sub3_dim/P"/>
</dbReference>
<evidence type="ECO:0000256" key="1">
    <source>
        <dbReference type="ARBA" id="ARBA00022679"/>
    </source>
</evidence>
<accession>A0A7C1JSL6</accession>
<dbReference type="PANTHER" id="PTHR24421:SF61">
    <property type="entry name" value="OXYGEN SENSOR HISTIDINE KINASE NREB"/>
    <property type="match status" value="1"/>
</dbReference>
<evidence type="ECO:0000313" key="7">
    <source>
        <dbReference type="EMBL" id="HDX33525.1"/>
    </source>
</evidence>
<reference evidence="7" key="1">
    <citation type="journal article" date="2020" name="mSystems">
        <title>Genome- and Community-Level Interaction Insights into Carbon Utilization and Element Cycling Functions of Hydrothermarchaeota in Hydrothermal Sediment.</title>
        <authorList>
            <person name="Zhou Z."/>
            <person name="Liu Y."/>
            <person name="Xu W."/>
            <person name="Pan J."/>
            <person name="Luo Z.H."/>
            <person name="Li M."/>
        </authorList>
    </citation>
    <scope>NUCLEOTIDE SEQUENCE [LARGE SCALE GENOMIC DNA]</scope>
    <source>
        <strain evidence="7">SpSt-289</strain>
    </source>
</reference>
<feature type="region of interest" description="Disordered" evidence="4">
    <location>
        <begin position="440"/>
        <end position="459"/>
    </location>
</feature>
<keyword evidence="2 7" id="KW-0418">Kinase</keyword>
<name>A0A7C1JSL6_9CHLR</name>
<evidence type="ECO:0000256" key="4">
    <source>
        <dbReference type="SAM" id="MobiDB-lite"/>
    </source>
</evidence>
<evidence type="ECO:0000259" key="6">
    <source>
        <dbReference type="PROSITE" id="PS50109"/>
    </source>
</evidence>
<dbReference type="AlphaFoldDB" id="A0A7C1JSL6"/>
<dbReference type="Gene3D" id="3.30.565.10">
    <property type="entry name" value="Histidine kinase-like ATPase, C-terminal domain"/>
    <property type="match status" value="1"/>
</dbReference>
<keyword evidence="5" id="KW-1133">Transmembrane helix</keyword>
<sequence length="459" mass="50969">MINQIDTRSLRWLGVLVPLASWTLWAVVRTWIWHYPVSWLATFIELAIIVVGATLFANWVAVNLERREAEIRRRSEHLEALRQASLALTTELEIGKVLQQVVDQSRKLVNARYGALAVLGQDGRTVEQFYTSGLTPEFHRRLQNLPTGAGVLGVMSKEGRPIRLADITADPRAVGFPEGHPEMRTLVGVPIASKGKVYGNLYLADKRISLPSGGEVDGEFTAEDQELLTMFAVQAAIAVENAQLYRENQQIAVLRERERIGMDLHDGVIQSIYAIGLLLDDARHHIDTSPEQTREVIGAAINGLNEVIADIRSYIQHLRPQRFRGRDIRQGLEALAQELRNDTSLSVAVEIDEKAAGVCTARQADEFLHVAQEALANVRKHASAHRVTIQFGFHEGLLQLRIEDDGVGMNPDAARRAQGNGLRNMRARARGLHGEFRLESTPGAGTRLSVTAPIEKREG</sequence>
<keyword evidence="5" id="KW-0812">Transmembrane</keyword>
<organism evidence="7">
    <name type="scientific">Caldilinea aerophila</name>
    <dbReference type="NCBI Taxonomy" id="133453"/>
    <lineage>
        <taxon>Bacteria</taxon>
        <taxon>Bacillati</taxon>
        <taxon>Chloroflexota</taxon>
        <taxon>Caldilineae</taxon>
        <taxon>Caldilineales</taxon>
        <taxon>Caldilineaceae</taxon>
        <taxon>Caldilinea</taxon>
    </lineage>
</organism>
<dbReference type="PROSITE" id="PS50109">
    <property type="entry name" value="HIS_KIN"/>
    <property type="match status" value="1"/>
</dbReference>
<dbReference type="SUPFAM" id="SSF55781">
    <property type="entry name" value="GAF domain-like"/>
    <property type="match status" value="1"/>
</dbReference>
<dbReference type="SMART" id="SM00065">
    <property type="entry name" value="GAF"/>
    <property type="match status" value="1"/>
</dbReference>
<proteinExistence type="predicted"/>
<dbReference type="Pfam" id="PF13185">
    <property type="entry name" value="GAF_2"/>
    <property type="match status" value="1"/>
</dbReference>
<dbReference type="InterPro" id="IPR003594">
    <property type="entry name" value="HATPase_dom"/>
</dbReference>
<dbReference type="Pfam" id="PF07730">
    <property type="entry name" value="HisKA_3"/>
    <property type="match status" value="1"/>
</dbReference>